<dbReference type="AlphaFoldDB" id="A0A518IZF8"/>
<dbReference type="RefSeq" id="WP_232529793.1">
    <property type="nucleotide sequence ID" value="NZ_CP036318.1"/>
</dbReference>
<dbReference type="EMBL" id="CP036318">
    <property type="protein sequence ID" value="QDV58478.1"/>
    <property type="molecule type" value="Genomic_DNA"/>
</dbReference>
<feature type="signal peptide" evidence="1">
    <location>
        <begin position="1"/>
        <end position="31"/>
    </location>
</feature>
<feature type="chain" id="PRO_5022100413" description="Neutral/alkaline non-lysosomal ceramidase" evidence="1">
    <location>
        <begin position="32"/>
        <end position="487"/>
    </location>
</feature>
<evidence type="ECO:0000313" key="2">
    <source>
        <dbReference type="EMBL" id="QDV58478.1"/>
    </source>
</evidence>
<protein>
    <recommendedName>
        <fullName evidence="4">Neutral/alkaline non-lysosomal ceramidase</fullName>
    </recommendedName>
</protein>
<reference evidence="2 3" key="1">
    <citation type="submission" date="2019-02" db="EMBL/GenBank/DDBJ databases">
        <title>Deep-cultivation of Planctomycetes and their phenomic and genomic characterization uncovers novel biology.</title>
        <authorList>
            <person name="Wiegand S."/>
            <person name="Jogler M."/>
            <person name="Boedeker C."/>
            <person name="Pinto D."/>
            <person name="Vollmers J."/>
            <person name="Rivas-Marin E."/>
            <person name="Kohn T."/>
            <person name="Peeters S.H."/>
            <person name="Heuer A."/>
            <person name="Rast P."/>
            <person name="Oberbeckmann S."/>
            <person name="Bunk B."/>
            <person name="Jeske O."/>
            <person name="Meyerdierks A."/>
            <person name="Storesund J.E."/>
            <person name="Kallscheuer N."/>
            <person name="Luecker S."/>
            <person name="Lage O.M."/>
            <person name="Pohl T."/>
            <person name="Merkel B.J."/>
            <person name="Hornburger P."/>
            <person name="Mueller R.-W."/>
            <person name="Bruemmer F."/>
            <person name="Labrenz M."/>
            <person name="Spormann A.M."/>
            <person name="Op den Camp H."/>
            <person name="Overmann J."/>
            <person name="Amann R."/>
            <person name="Jetten M.S.M."/>
            <person name="Mascher T."/>
            <person name="Medema M.H."/>
            <person name="Devos D.P."/>
            <person name="Kaster A.-K."/>
            <person name="Ovreas L."/>
            <person name="Rohde M."/>
            <person name="Galperin M.Y."/>
            <person name="Jogler C."/>
        </authorList>
    </citation>
    <scope>NUCLEOTIDE SEQUENCE [LARGE SCALE GENOMIC DNA]</scope>
    <source>
        <strain evidence="2 3">Mal33</strain>
    </source>
</reference>
<evidence type="ECO:0008006" key="4">
    <source>
        <dbReference type="Google" id="ProtNLM"/>
    </source>
</evidence>
<keyword evidence="1" id="KW-0732">Signal</keyword>
<keyword evidence="3" id="KW-1185">Reference proteome</keyword>
<evidence type="ECO:0000256" key="1">
    <source>
        <dbReference type="SAM" id="SignalP"/>
    </source>
</evidence>
<name>A0A518IZF8_9BACT</name>
<evidence type="ECO:0000313" key="3">
    <source>
        <dbReference type="Proteomes" id="UP000316770"/>
    </source>
</evidence>
<gene>
    <name evidence="2" type="ORF">Mal33_45010</name>
</gene>
<organism evidence="2 3">
    <name type="scientific">Rosistilla oblonga</name>
    <dbReference type="NCBI Taxonomy" id="2527990"/>
    <lineage>
        <taxon>Bacteria</taxon>
        <taxon>Pseudomonadati</taxon>
        <taxon>Planctomycetota</taxon>
        <taxon>Planctomycetia</taxon>
        <taxon>Pirellulales</taxon>
        <taxon>Pirellulaceae</taxon>
        <taxon>Rosistilla</taxon>
    </lineage>
</organism>
<accession>A0A518IZF8</accession>
<proteinExistence type="predicted"/>
<dbReference type="Proteomes" id="UP000316770">
    <property type="component" value="Chromosome"/>
</dbReference>
<sequence length="487" mass="53493" precursor="true">MLLLVSQLQRPLVMLAATASILLATASPLLAAELHIGGASVSITPEQPVALTGQMRTRISANVESEVTATALALESRDGDNVVDQAIMVSCDLIAIREGLLDAVRQRLQDQIPDFDPSKLVMNATHTHTAPVLREGIYQLPDEGIMRPSEYVEFLADRVAGAAATAWKARQPGQVGWGLGHAVVAQNRRTVYSNGTAAMYGATAKDNFLEIEGYEDHGVEVLFFWDAKDQLIATCVNVACPAQEVEGRSAVNADFWHPVRNTLREKYGEDLHVLAWTGAAGDQSPHLMYSKPAEERMRKLRGLTRLEELSRRIVVAWEEALQGASQERHSDVPFVHSVKTIELPERMVTHEESFAIKAKVAELATDPKQKRRMQWHQAAVDRFDRQQAGELQPYEMELHAIRLGDIAIATNDFELFTDFGIQMKARSPALQTFVIQLAGPGTYVPSARAARGSGYSAIVESNLVGPEGGQALADQTVEQLKSLWSDK</sequence>